<dbReference type="AlphaFoldDB" id="T1I4A6"/>
<evidence type="ECO:0000313" key="3">
    <source>
        <dbReference type="Proteomes" id="UP000015103"/>
    </source>
</evidence>
<dbReference type="EMBL" id="ACPB03017459">
    <property type="status" value="NOT_ANNOTATED_CDS"/>
    <property type="molecule type" value="Genomic_DNA"/>
</dbReference>
<proteinExistence type="predicted"/>
<dbReference type="EMBL" id="ACPB03017458">
    <property type="status" value="NOT_ANNOTATED_CDS"/>
    <property type="molecule type" value="Genomic_DNA"/>
</dbReference>
<feature type="compositionally biased region" description="Basic and acidic residues" evidence="1">
    <location>
        <begin position="67"/>
        <end position="81"/>
    </location>
</feature>
<feature type="compositionally biased region" description="Basic and acidic residues" evidence="1">
    <location>
        <begin position="238"/>
        <end position="301"/>
    </location>
</feature>
<organism evidence="2 3">
    <name type="scientific">Rhodnius prolixus</name>
    <name type="common">Triatomid bug</name>
    <dbReference type="NCBI Taxonomy" id="13249"/>
    <lineage>
        <taxon>Eukaryota</taxon>
        <taxon>Metazoa</taxon>
        <taxon>Ecdysozoa</taxon>
        <taxon>Arthropoda</taxon>
        <taxon>Hexapoda</taxon>
        <taxon>Insecta</taxon>
        <taxon>Pterygota</taxon>
        <taxon>Neoptera</taxon>
        <taxon>Paraneoptera</taxon>
        <taxon>Hemiptera</taxon>
        <taxon>Heteroptera</taxon>
        <taxon>Panheteroptera</taxon>
        <taxon>Cimicomorpha</taxon>
        <taxon>Reduviidae</taxon>
        <taxon>Triatominae</taxon>
        <taxon>Rhodnius</taxon>
    </lineage>
</organism>
<dbReference type="EnsemblMetazoa" id="RPRC011125-RA">
    <property type="protein sequence ID" value="RPRC011125-PA"/>
    <property type="gene ID" value="RPRC011125"/>
</dbReference>
<evidence type="ECO:0008006" key="4">
    <source>
        <dbReference type="Google" id="ProtNLM"/>
    </source>
</evidence>
<dbReference type="HOGENOM" id="CLU_432342_0_0_1"/>
<dbReference type="VEuPathDB" id="VectorBase:RPRC011125"/>
<name>T1I4A6_RHOPR</name>
<dbReference type="InParanoid" id="T1I4A6"/>
<sequence length="633" mass="71124">MSQSENCSAEVSVIKQESKVNGKIDTIEGQLSFMGEGTGSIEEQPAATSAAKDESSFSLPTLSLFPKRFDDSQDTQDDLRNASDLPNGHNNPDAVDIAPRTKSLDELLQESEDLPDTELIGCTKEFVESKMENQNFGNIGETDKNAGQSIEKKDNSEENRIVEKNENISTSKNNLEDETNEEIKNDSDQMEEEKETAVVEKLETNPGPIEDTTDDIKKDDSFKLEISESQLMSTSDVEESKGITESKAEVKERQIKVKIDEDNKELVDDRNPAVDSKRKETSDDTDDSTKAGLVEKEQEKNEVSEECHCTPECQMKMKLLKKCLNNACSQLDGYIKLKKKEDLSNFLKLLTEIELIAENKKNDEEQGKKRKSRASKITKTVVNTPKKEVPDKKSRIREAKTEEPMSEINFKNLKGLAVFAKWPNSGWYYPGIIEGLTNSDWKEATNVTVKFYDGLVREMKNINILPAHLIPATSIVCDLDDETEMVVLNTNRIENNCVEFTLSTKEGTGKNLDVNFNKLAIKALHMKSIKQQLEPNMDVMLKKMHMVSLDNLVSGRRSRVRTHKDDDDENAENTTPRKYSRKSVAADPDKSAIVDESTNPTTPMKTTPFKRGVAAAERSTPKRTATPSKRMKQ</sequence>
<feature type="compositionally biased region" description="Polar residues" evidence="1">
    <location>
        <begin position="596"/>
        <end position="605"/>
    </location>
</feature>
<dbReference type="Proteomes" id="UP000015103">
    <property type="component" value="Unassembled WGS sequence"/>
</dbReference>
<feature type="compositionally biased region" description="Basic and acidic residues" evidence="1">
    <location>
        <begin position="150"/>
        <end position="166"/>
    </location>
</feature>
<feature type="compositionally biased region" description="Basic and acidic residues" evidence="1">
    <location>
        <begin position="214"/>
        <end position="226"/>
    </location>
</feature>
<keyword evidence="3" id="KW-1185">Reference proteome</keyword>
<accession>T1I4A6</accession>
<protein>
    <recommendedName>
        <fullName evidence="4">Tudor domain-containing protein</fullName>
    </recommendedName>
</protein>
<reference evidence="2" key="1">
    <citation type="submission" date="2015-05" db="UniProtKB">
        <authorList>
            <consortium name="EnsemblMetazoa"/>
        </authorList>
    </citation>
    <scope>IDENTIFICATION</scope>
</reference>
<feature type="region of interest" description="Disordered" evidence="1">
    <location>
        <begin position="552"/>
        <end position="633"/>
    </location>
</feature>
<dbReference type="Gene3D" id="2.30.30.140">
    <property type="match status" value="1"/>
</dbReference>
<evidence type="ECO:0000313" key="2">
    <source>
        <dbReference type="EnsemblMetazoa" id="RPRC011125-PA"/>
    </source>
</evidence>
<evidence type="ECO:0000256" key="1">
    <source>
        <dbReference type="SAM" id="MobiDB-lite"/>
    </source>
</evidence>
<feature type="compositionally biased region" description="Acidic residues" evidence="1">
    <location>
        <begin position="107"/>
        <end position="116"/>
    </location>
</feature>
<feature type="region of interest" description="Disordered" evidence="1">
    <location>
        <begin position="34"/>
        <end position="301"/>
    </location>
</feature>
<feature type="compositionally biased region" description="Low complexity" evidence="1">
    <location>
        <begin position="56"/>
        <end position="66"/>
    </location>
</feature>
<feature type="region of interest" description="Disordered" evidence="1">
    <location>
        <begin position="1"/>
        <end position="20"/>
    </location>
</feature>